<organism evidence="1 2">
    <name type="scientific">Paraprevotella xylaniphila YIT 11841</name>
    <dbReference type="NCBI Taxonomy" id="762982"/>
    <lineage>
        <taxon>Bacteria</taxon>
        <taxon>Pseudomonadati</taxon>
        <taxon>Bacteroidota</taxon>
        <taxon>Bacteroidia</taxon>
        <taxon>Bacteroidales</taxon>
        <taxon>Prevotellaceae</taxon>
        <taxon>Paraprevotella</taxon>
    </lineage>
</organism>
<protein>
    <submittedName>
        <fullName evidence="1">Uncharacterized protein</fullName>
    </submittedName>
</protein>
<evidence type="ECO:0000313" key="2">
    <source>
        <dbReference type="Proteomes" id="UP000005546"/>
    </source>
</evidence>
<comment type="caution">
    <text evidence="1">The sequence shown here is derived from an EMBL/GenBank/DDBJ whole genome shotgun (WGS) entry which is preliminary data.</text>
</comment>
<evidence type="ECO:0000313" key="1">
    <source>
        <dbReference type="EMBL" id="EGG57073.1"/>
    </source>
</evidence>
<dbReference type="EMBL" id="AFBR01000013">
    <property type="protein sequence ID" value="EGG57073.1"/>
    <property type="molecule type" value="Genomic_DNA"/>
</dbReference>
<name>F3QQJ0_9BACT</name>
<dbReference type="AlphaFoldDB" id="F3QQJ0"/>
<accession>F3QQJ0</accession>
<proteinExistence type="predicted"/>
<sequence length="44" mass="4780">MNGIGYPVFDSMHGFSAFLYANGKGKGFPFDGLRAGKVQKQVLK</sequence>
<keyword evidence="2" id="KW-1185">Reference proteome</keyword>
<dbReference type="STRING" id="762982.HMPREF9442_00432"/>
<gene>
    <name evidence="1" type="ORF">HMPREF9442_00432</name>
</gene>
<reference evidence="1 2" key="1">
    <citation type="submission" date="2011-02" db="EMBL/GenBank/DDBJ databases">
        <authorList>
            <person name="Weinstock G."/>
            <person name="Sodergren E."/>
            <person name="Clifton S."/>
            <person name="Fulton L."/>
            <person name="Fulton B."/>
            <person name="Courtney L."/>
            <person name="Fronick C."/>
            <person name="Harrison M."/>
            <person name="Strong C."/>
            <person name="Farmer C."/>
            <person name="Delahaunty K."/>
            <person name="Markovic C."/>
            <person name="Hall O."/>
            <person name="Minx P."/>
            <person name="Tomlinson C."/>
            <person name="Mitreva M."/>
            <person name="Hou S."/>
            <person name="Chen J."/>
            <person name="Wollam A."/>
            <person name="Pepin K.H."/>
            <person name="Johnson M."/>
            <person name="Bhonagiri V."/>
            <person name="Zhang X."/>
            <person name="Suruliraj S."/>
            <person name="Warren W."/>
            <person name="Chinwalla A."/>
            <person name="Mardis E.R."/>
            <person name="Wilson R.K."/>
        </authorList>
    </citation>
    <scope>NUCLEOTIDE SEQUENCE [LARGE SCALE GENOMIC DNA]</scope>
    <source>
        <strain evidence="1 2">YIT 11841</strain>
    </source>
</reference>
<dbReference type="Proteomes" id="UP000005546">
    <property type="component" value="Unassembled WGS sequence"/>
</dbReference>
<dbReference type="HOGENOM" id="CLU_3219768_0_0_10"/>